<feature type="domain" description="HTH gntR-type" evidence="8">
    <location>
        <begin position="1"/>
        <end position="69"/>
    </location>
</feature>
<sequence length="443" mass="50592">MSKMELVKEYILGGIKQKRFVEGQKVPGCREIAKILSVNKITVNKAFKALEEEHFLYCVPRGGYYVVKSDFEEAPLSKTIDFQTVAPDPTLIPYQAFTHAINQSIEEYKKKLFSYESPLGFAELRKTLQERLARDGIYASSSQMMLTNGAQQGIFLALKTIFTVPSEGKLLVESPTYHAVLDMAKSLNIDCSTIRRDPTGIKLNELEHVFQAERIKAFYIIPRYHNPTGYSLLENDKKMIAELCGRYHVLMIEDDYLADLGMDKRCLPLHYYDTNQLTIYIRSFSKTFLPGIRLGAMVFPDALRDTVIQQKYLSDICTSSIAQGALNFFLTSGMYDRHIRKVNACYRRKLVKAKAILSHADLTGFSFHVPRQGLFLWITLPTEISVERIAEKLAQKNIRVSRYGMFNNEVQGLRLCIAGVPEKNLDSLETMLNVIKEEKKFIN</sequence>
<evidence type="ECO:0000256" key="1">
    <source>
        <dbReference type="ARBA" id="ARBA00001933"/>
    </source>
</evidence>
<comment type="similarity">
    <text evidence="2">In the C-terminal section; belongs to the class-I pyridoxal-phosphate-dependent aminotransferase family.</text>
</comment>
<dbReference type="InterPro" id="IPR036388">
    <property type="entry name" value="WH-like_DNA-bd_sf"/>
</dbReference>
<dbReference type="RefSeq" id="WP_135347644.1">
    <property type="nucleotide sequence ID" value="NZ_SRJD01000003.1"/>
</dbReference>
<dbReference type="SUPFAM" id="SSF53383">
    <property type="entry name" value="PLP-dependent transferases"/>
    <property type="match status" value="1"/>
</dbReference>
<dbReference type="SMART" id="SM00345">
    <property type="entry name" value="HTH_GNTR"/>
    <property type="match status" value="1"/>
</dbReference>
<name>A0A4Z0GTU8_9BACL</name>
<dbReference type="Pfam" id="PF00155">
    <property type="entry name" value="Aminotran_1_2"/>
    <property type="match status" value="1"/>
</dbReference>
<comment type="caution">
    <text evidence="9">The sequence shown here is derived from an EMBL/GenBank/DDBJ whole genome shotgun (WGS) entry which is preliminary data.</text>
</comment>
<dbReference type="Proteomes" id="UP000298347">
    <property type="component" value="Unassembled WGS sequence"/>
</dbReference>
<evidence type="ECO:0000256" key="6">
    <source>
        <dbReference type="ARBA" id="ARBA00023125"/>
    </source>
</evidence>
<dbReference type="OrthoDB" id="9802601at2"/>
<dbReference type="CDD" id="cd07377">
    <property type="entry name" value="WHTH_GntR"/>
    <property type="match status" value="1"/>
</dbReference>
<dbReference type="PANTHER" id="PTHR46577">
    <property type="entry name" value="HTH-TYPE TRANSCRIPTIONAL REGULATORY PROTEIN GABR"/>
    <property type="match status" value="1"/>
</dbReference>
<organism evidence="9 10">
    <name type="scientific">Sporolactobacillus shoreae</name>
    <dbReference type="NCBI Taxonomy" id="1465501"/>
    <lineage>
        <taxon>Bacteria</taxon>
        <taxon>Bacillati</taxon>
        <taxon>Bacillota</taxon>
        <taxon>Bacilli</taxon>
        <taxon>Bacillales</taxon>
        <taxon>Sporolactobacillaceae</taxon>
        <taxon>Sporolactobacillus</taxon>
    </lineage>
</organism>
<dbReference type="InterPro" id="IPR004839">
    <property type="entry name" value="Aminotransferase_I/II_large"/>
</dbReference>
<keyword evidence="5" id="KW-0805">Transcription regulation</keyword>
<dbReference type="InterPro" id="IPR000524">
    <property type="entry name" value="Tscrpt_reg_HTH_GntR"/>
</dbReference>
<dbReference type="Pfam" id="PF00392">
    <property type="entry name" value="GntR"/>
    <property type="match status" value="1"/>
</dbReference>
<dbReference type="GO" id="GO:0003677">
    <property type="term" value="F:DNA binding"/>
    <property type="evidence" value="ECO:0007669"/>
    <property type="project" value="UniProtKB-KW"/>
</dbReference>
<gene>
    <name evidence="9" type="ORF">E4665_04705</name>
</gene>
<keyword evidence="10" id="KW-1185">Reference proteome</keyword>
<dbReference type="SUPFAM" id="SSF46785">
    <property type="entry name" value="Winged helix' DNA-binding domain"/>
    <property type="match status" value="1"/>
</dbReference>
<keyword evidence="7" id="KW-0804">Transcription</keyword>
<dbReference type="InterPro" id="IPR051446">
    <property type="entry name" value="HTH_trans_reg/aminotransferase"/>
</dbReference>
<evidence type="ECO:0000256" key="7">
    <source>
        <dbReference type="ARBA" id="ARBA00023163"/>
    </source>
</evidence>
<evidence type="ECO:0000256" key="4">
    <source>
        <dbReference type="ARBA" id="ARBA00022898"/>
    </source>
</evidence>
<dbReference type="GO" id="GO:0008483">
    <property type="term" value="F:transaminase activity"/>
    <property type="evidence" value="ECO:0007669"/>
    <property type="project" value="UniProtKB-KW"/>
</dbReference>
<evidence type="ECO:0000256" key="5">
    <source>
        <dbReference type="ARBA" id="ARBA00023015"/>
    </source>
</evidence>
<reference evidence="9 10" key="1">
    <citation type="journal article" date="2015" name="Int. J. Syst. Evol. Microbiol.">
        <title>Sporolactobacillus shoreae sp. nov. and Sporolactobacillus spathodeae sp. nov., two spore-forming lactic acid bacteria isolated from tree barks in Thailand.</title>
        <authorList>
            <person name="Thamacharoensuk T."/>
            <person name="Kitahara M."/>
            <person name="Ohkuma M."/>
            <person name="Thongchul N."/>
            <person name="Tanasupawat S."/>
        </authorList>
    </citation>
    <scope>NUCLEOTIDE SEQUENCE [LARGE SCALE GENOMIC DNA]</scope>
    <source>
        <strain evidence="9 10">BK92</strain>
    </source>
</reference>
<dbReference type="GO" id="GO:0030170">
    <property type="term" value="F:pyridoxal phosphate binding"/>
    <property type="evidence" value="ECO:0007669"/>
    <property type="project" value="InterPro"/>
</dbReference>
<dbReference type="AlphaFoldDB" id="A0A4Z0GTU8"/>
<dbReference type="GO" id="GO:0003700">
    <property type="term" value="F:DNA-binding transcription factor activity"/>
    <property type="evidence" value="ECO:0007669"/>
    <property type="project" value="InterPro"/>
</dbReference>
<dbReference type="InterPro" id="IPR036390">
    <property type="entry name" value="WH_DNA-bd_sf"/>
</dbReference>
<keyword evidence="6" id="KW-0238">DNA-binding</keyword>
<proteinExistence type="inferred from homology"/>
<evidence type="ECO:0000313" key="10">
    <source>
        <dbReference type="Proteomes" id="UP000298347"/>
    </source>
</evidence>
<comment type="cofactor">
    <cofactor evidence="1">
        <name>pyridoxal 5'-phosphate</name>
        <dbReference type="ChEBI" id="CHEBI:597326"/>
    </cofactor>
</comment>
<evidence type="ECO:0000313" key="9">
    <source>
        <dbReference type="EMBL" id="TGA99622.1"/>
    </source>
</evidence>
<dbReference type="Gene3D" id="1.10.10.10">
    <property type="entry name" value="Winged helix-like DNA-binding domain superfamily/Winged helix DNA-binding domain"/>
    <property type="match status" value="1"/>
</dbReference>
<accession>A0A4Z0GTU8</accession>
<dbReference type="EMBL" id="SRJD01000003">
    <property type="protein sequence ID" value="TGA99622.1"/>
    <property type="molecule type" value="Genomic_DNA"/>
</dbReference>
<dbReference type="InterPro" id="IPR015424">
    <property type="entry name" value="PyrdxlP-dep_Trfase"/>
</dbReference>
<keyword evidence="4" id="KW-0663">Pyridoxal phosphate</keyword>
<keyword evidence="3 9" id="KW-0032">Aminotransferase</keyword>
<keyword evidence="9" id="KW-0808">Transferase</keyword>
<evidence type="ECO:0000259" key="8">
    <source>
        <dbReference type="PROSITE" id="PS50949"/>
    </source>
</evidence>
<dbReference type="PANTHER" id="PTHR46577:SF1">
    <property type="entry name" value="HTH-TYPE TRANSCRIPTIONAL REGULATORY PROTEIN GABR"/>
    <property type="match status" value="1"/>
</dbReference>
<protein>
    <submittedName>
        <fullName evidence="9">PLP-dependent aminotransferase family protein</fullName>
    </submittedName>
</protein>
<evidence type="ECO:0000256" key="2">
    <source>
        <dbReference type="ARBA" id="ARBA00005384"/>
    </source>
</evidence>
<dbReference type="CDD" id="cd00609">
    <property type="entry name" value="AAT_like"/>
    <property type="match status" value="1"/>
</dbReference>
<evidence type="ECO:0000256" key="3">
    <source>
        <dbReference type="ARBA" id="ARBA00022576"/>
    </source>
</evidence>
<dbReference type="InterPro" id="IPR015421">
    <property type="entry name" value="PyrdxlP-dep_Trfase_major"/>
</dbReference>
<dbReference type="PROSITE" id="PS50949">
    <property type="entry name" value="HTH_GNTR"/>
    <property type="match status" value="1"/>
</dbReference>
<dbReference type="Gene3D" id="3.40.640.10">
    <property type="entry name" value="Type I PLP-dependent aspartate aminotransferase-like (Major domain)"/>
    <property type="match status" value="1"/>
</dbReference>